<comment type="caution">
    <text evidence="2">The sequence shown here is derived from an EMBL/GenBank/DDBJ whole genome shotgun (WGS) entry which is preliminary data.</text>
</comment>
<organism evidence="2 3">
    <name type="scientific">Paraburkholderia bannensis</name>
    <dbReference type="NCBI Taxonomy" id="765414"/>
    <lineage>
        <taxon>Bacteria</taxon>
        <taxon>Pseudomonadati</taxon>
        <taxon>Pseudomonadota</taxon>
        <taxon>Betaproteobacteria</taxon>
        <taxon>Burkholderiales</taxon>
        <taxon>Burkholderiaceae</taxon>
        <taxon>Paraburkholderia</taxon>
    </lineage>
</organism>
<evidence type="ECO:0000256" key="1">
    <source>
        <dbReference type="SAM" id="MobiDB-lite"/>
    </source>
</evidence>
<reference evidence="2 3" key="1">
    <citation type="submission" date="2020-08" db="EMBL/GenBank/DDBJ databases">
        <title>Above-ground endophytic microbial communities from plants in different locations in the United States.</title>
        <authorList>
            <person name="Frank C."/>
        </authorList>
    </citation>
    <scope>NUCLEOTIDE SEQUENCE [LARGE SCALE GENOMIC DNA]</scope>
    <source>
        <strain evidence="2 3">WP4_2_2</strain>
    </source>
</reference>
<evidence type="ECO:0000313" key="3">
    <source>
        <dbReference type="Proteomes" id="UP000571554"/>
    </source>
</evidence>
<name>A0A7W9TZV2_9BURK</name>
<keyword evidence="3" id="KW-1185">Reference proteome</keyword>
<dbReference type="AlphaFoldDB" id="A0A7W9TZV2"/>
<feature type="region of interest" description="Disordered" evidence="1">
    <location>
        <begin position="43"/>
        <end position="70"/>
    </location>
</feature>
<sequence>MAAMACASTANAAAPETSAVCSGNRVIQDCVDESGNNYTVQHFGNTTPVNEKPPRTGAQSDGIPTTAGSTTFLSGVTPDGANWNETITDYGNGTRTISGMAGNGVVYTHYCTVMGCN</sequence>
<dbReference type="EMBL" id="JACHBW010000011">
    <property type="protein sequence ID" value="MBB6104199.1"/>
    <property type="molecule type" value="Genomic_DNA"/>
</dbReference>
<gene>
    <name evidence="2" type="ORF">F4827_004058</name>
</gene>
<dbReference type="RefSeq" id="WP_183726231.1">
    <property type="nucleotide sequence ID" value="NZ_JACHBW010000011.1"/>
</dbReference>
<feature type="compositionally biased region" description="Polar residues" evidence="1">
    <location>
        <begin position="57"/>
        <end position="70"/>
    </location>
</feature>
<evidence type="ECO:0000313" key="2">
    <source>
        <dbReference type="EMBL" id="MBB6104199.1"/>
    </source>
</evidence>
<protein>
    <submittedName>
        <fullName evidence="2">Uncharacterized protein</fullName>
    </submittedName>
</protein>
<accession>A0A7W9TZV2</accession>
<proteinExistence type="predicted"/>
<dbReference type="Proteomes" id="UP000571554">
    <property type="component" value="Unassembled WGS sequence"/>
</dbReference>